<dbReference type="InterPro" id="IPR006204">
    <property type="entry name" value="GHMP_kinase_N_dom"/>
</dbReference>
<accession>A0AAV2TTG3</accession>
<evidence type="ECO:0000313" key="8">
    <source>
        <dbReference type="Proteomes" id="UP001497525"/>
    </source>
</evidence>
<comment type="caution">
    <text evidence="7">The sequence shown here is derived from an EMBL/GenBank/DDBJ whole genome shotgun (WGS) entry which is preliminary data.</text>
</comment>
<evidence type="ECO:0000256" key="3">
    <source>
        <dbReference type="ARBA" id="ARBA00022840"/>
    </source>
</evidence>
<dbReference type="PANTHER" id="PTHR10457:SF7">
    <property type="entry name" value="GALACTOKINASE-RELATED"/>
    <property type="match status" value="1"/>
</dbReference>
<feature type="domain" description="GHMP kinase C-terminal" evidence="5">
    <location>
        <begin position="391"/>
        <end position="461"/>
    </location>
</feature>
<dbReference type="PANTHER" id="PTHR10457">
    <property type="entry name" value="MEVALONATE KINASE/GALACTOKINASE"/>
    <property type="match status" value="1"/>
</dbReference>
<dbReference type="PRINTS" id="PR00959">
    <property type="entry name" value="MEVGALKINASE"/>
</dbReference>
<reference evidence="7" key="1">
    <citation type="submission" date="2024-06" db="EMBL/GenBank/DDBJ databases">
        <authorList>
            <person name="Liu X."/>
            <person name="Lenzi L."/>
            <person name="Haldenby T S."/>
            <person name="Uol C."/>
        </authorList>
    </citation>
    <scope>NUCLEOTIDE SEQUENCE</scope>
</reference>
<dbReference type="PIRSF" id="PIRSF000530">
    <property type="entry name" value="Galactokinase"/>
    <property type="match status" value="1"/>
</dbReference>
<sequence>MSAGDDDDCVPAYPLDEGAMRLSDLMKQATGVACDFVVRAPGRVNLIGEHIDYNGYAVLPMALEQCVMMGVSVQKGDSVVLTSTDPQYEKAVVSIADALEFGSNGPPSAPSWYHYFLCAYHGMADYAASKKMAWTPPSLIVHVGDAEIGGLWPAAGLSSSSAMVVASAIAIMRASGLQIRPRELAVLCADCERYIGTQSGGMDQAASLLGHANYAILIEFTRPMVTVHPVRLPSDAVFVVAHSGVNSRKAATSMYNERVSECRLAAKVLSLEAPTTVSTQVGRPMVLCDAQRAWNIPKPGGMVEQKPGAPSIVTKYLKSGVTTRENLLSGLLNKDEIDHCLAPTVKTMDNFRLRDRAEHVYSEAERVWEFYELCQSRSPAAGDTDGSLLLRLGELMDASQKSCRDLYNCSCPELDELVRVCKSAGALGSRLTGAGWGGCTVSLVPKSILPEFLKKVRENFYIKRGLEKSADKMLYVSRPGRPGGYMVVREQS</sequence>
<dbReference type="InterPro" id="IPR013750">
    <property type="entry name" value="GHMP_kinase_C_dom"/>
</dbReference>
<name>A0AAV2TTG3_CALDB</name>
<dbReference type="InterPro" id="IPR014721">
    <property type="entry name" value="Ribsml_uS5_D2-typ_fold_subgr"/>
</dbReference>
<dbReference type="InterPro" id="IPR000705">
    <property type="entry name" value="Galactokinase"/>
</dbReference>
<dbReference type="PRINTS" id="PR00473">
    <property type="entry name" value="GALCTOKINASE"/>
</dbReference>
<feature type="domain" description="GHMP kinase N-terminal" evidence="4">
    <location>
        <begin position="153"/>
        <end position="210"/>
    </location>
</feature>
<dbReference type="Pfam" id="PF08544">
    <property type="entry name" value="GHMP_kinases_C"/>
    <property type="match status" value="1"/>
</dbReference>
<comment type="similarity">
    <text evidence="1">Belongs to the GHMP kinase family. GalK subfamily.</text>
</comment>
<dbReference type="Pfam" id="PF00288">
    <property type="entry name" value="GHMP_kinases_N"/>
    <property type="match status" value="1"/>
</dbReference>
<dbReference type="AlphaFoldDB" id="A0AAV2TTG3"/>
<dbReference type="PROSITE" id="PS00106">
    <property type="entry name" value="GALACTOKINASE"/>
    <property type="match status" value="1"/>
</dbReference>
<proteinExistence type="inferred from homology"/>
<evidence type="ECO:0008006" key="9">
    <source>
        <dbReference type="Google" id="ProtNLM"/>
    </source>
</evidence>
<dbReference type="Gene3D" id="3.30.70.3170">
    <property type="match status" value="1"/>
</dbReference>
<evidence type="ECO:0000256" key="1">
    <source>
        <dbReference type="ARBA" id="ARBA00006566"/>
    </source>
</evidence>
<dbReference type="InterPro" id="IPR006206">
    <property type="entry name" value="Mevalonate/galactokinase"/>
</dbReference>
<dbReference type="InterPro" id="IPR019539">
    <property type="entry name" value="GalKase_N"/>
</dbReference>
<evidence type="ECO:0000259" key="6">
    <source>
        <dbReference type="Pfam" id="PF10509"/>
    </source>
</evidence>
<dbReference type="GO" id="GO:0004335">
    <property type="term" value="F:galactokinase activity"/>
    <property type="evidence" value="ECO:0007669"/>
    <property type="project" value="InterPro"/>
</dbReference>
<dbReference type="Gene3D" id="3.30.230.10">
    <property type="match status" value="1"/>
</dbReference>
<dbReference type="GO" id="GO:0006012">
    <property type="term" value="P:galactose metabolic process"/>
    <property type="evidence" value="ECO:0007669"/>
    <property type="project" value="InterPro"/>
</dbReference>
<feature type="domain" description="Galactokinase N-terminal" evidence="6">
    <location>
        <begin position="30"/>
        <end position="72"/>
    </location>
</feature>
<dbReference type="InterPro" id="IPR019741">
    <property type="entry name" value="Galactokinase_CS"/>
</dbReference>
<dbReference type="NCBIfam" id="TIGR00131">
    <property type="entry name" value="gal_kin"/>
    <property type="match status" value="1"/>
</dbReference>
<dbReference type="Pfam" id="PF10509">
    <property type="entry name" value="GalKase_gal_bdg"/>
    <property type="match status" value="1"/>
</dbReference>
<protein>
    <recommendedName>
        <fullName evidence="9">Galactokinase</fullName>
    </recommendedName>
</protein>
<gene>
    <name evidence="7" type="ORF">CDAUBV1_LOCUS14827</name>
</gene>
<evidence type="ECO:0000259" key="4">
    <source>
        <dbReference type="Pfam" id="PF00288"/>
    </source>
</evidence>
<dbReference type="SUPFAM" id="SSF54211">
    <property type="entry name" value="Ribosomal protein S5 domain 2-like"/>
    <property type="match status" value="1"/>
</dbReference>
<dbReference type="Gene3D" id="1.20.1440.340">
    <property type="match status" value="1"/>
</dbReference>
<evidence type="ECO:0000256" key="2">
    <source>
        <dbReference type="ARBA" id="ARBA00022741"/>
    </source>
</evidence>
<organism evidence="7 8">
    <name type="scientific">Calicophoron daubneyi</name>
    <name type="common">Rumen fluke</name>
    <name type="synonym">Paramphistomum daubneyi</name>
    <dbReference type="NCBI Taxonomy" id="300641"/>
    <lineage>
        <taxon>Eukaryota</taxon>
        <taxon>Metazoa</taxon>
        <taxon>Spiralia</taxon>
        <taxon>Lophotrochozoa</taxon>
        <taxon>Platyhelminthes</taxon>
        <taxon>Trematoda</taxon>
        <taxon>Digenea</taxon>
        <taxon>Plagiorchiida</taxon>
        <taxon>Pronocephalata</taxon>
        <taxon>Paramphistomoidea</taxon>
        <taxon>Paramphistomidae</taxon>
        <taxon>Calicophoron</taxon>
    </lineage>
</organism>
<dbReference type="GO" id="GO:0005829">
    <property type="term" value="C:cytosol"/>
    <property type="evidence" value="ECO:0007669"/>
    <property type="project" value="TreeGrafter"/>
</dbReference>
<dbReference type="EMBL" id="CAXLJL010000623">
    <property type="protein sequence ID" value="CAL5139712.1"/>
    <property type="molecule type" value="Genomic_DNA"/>
</dbReference>
<dbReference type="Proteomes" id="UP001497525">
    <property type="component" value="Unassembled WGS sequence"/>
</dbReference>
<dbReference type="InterPro" id="IPR036554">
    <property type="entry name" value="GHMP_kinase_C_sf"/>
</dbReference>
<evidence type="ECO:0000259" key="5">
    <source>
        <dbReference type="Pfam" id="PF08544"/>
    </source>
</evidence>
<dbReference type="GO" id="GO:0005524">
    <property type="term" value="F:ATP binding"/>
    <property type="evidence" value="ECO:0007669"/>
    <property type="project" value="UniProtKB-KW"/>
</dbReference>
<dbReference type="SUPFAM" id="SSF55060">
    <property type="entry name" value="GHMP Kinase, C-terminal domain"/>
    <property type="match status" value="1"/>
</dbReference>
<evidence type="ECO:0000313" key="7">
    <source>
        <dbReference type="EMBL" id="CAL5139712.1"/>
    </source>
</evidence>
<keyword evidence="2" id="KW-0547">Nucleotide-binding</keyword>
<dbReference type="InterPro" id="IPR020568">
    <property type="entry name" value="Ribosomal_Su5_D2-typ_SF"/>
</dbReference>
<keyword evidence="3" id="KW-0067">ATP-binding</keyword>